<keyword evidence="8" id="KW-1185">Reference proteome</keyword>
<sequence>MDDAPILLILPAGEMKDLSMVQQTAPVALIADDDEFFRLAMVAILSRSLGFGEVVETGSLDAALDQLAQRASGITLALFDLAMPGMEGPGSLSAVRECFPWVKVAVVSGSSERHKILAALEVGVHGYVPKGLGSSELTRAVGMILEGQIYVPPSLAVLDGRSRSTARPASEAAEGGLRGGRSVELTPRQRDVLALLVEGKSNKEIARQLQLGEGTVKVHMAALLRSLGVQNRAAAAVVGARLLAG</sequence>
<evidence type="ECO:0000256" key="2">
    <source>
        <dbReference type="ARBA" id="ARBA00023125"/>
    </source>
</evidence>
<dbReference type="PANTHER" id="PTHR45566:SF1">
    <property type="entry name" value="HTH-TYPE TRANSCRIPTIONAL REGULATOR YHJB-RELATED"/>
    <property type="match status" value="1"/>
</dbReference>
<dbReference type="InterPro" id="IPR036388">
    <property type="entry name" value="WH-like_DNA-bd_sf"/>
</dbReference>
<dbReference type="Pfam" id="PF00196">
    <property type="entry name" value="GerE"/>
    <property type="match status" value="1"/>
</dbReference>
<evidence type="ECO:0000256" key="1">
    <source>
        <dbReference type="ARBA" id="ARBA00022553"/>
    </source>
</evidence>
<dbReference type="Pfam" id="PF00072">
    <property type="entry name" value="Response_reg"/>
    <property type="match status" value="1"/>
</dbReference>
<dbReference type="InterPro" id="IPR001789">
    <property type="entry name" value="Sig_transdc_resp-reg_receiver"/>
</dbReference>
<dbReference type="PRINTS" id="PR00038">
    <property type="entry name" value="HTHLUXR"/>
</dbReference>
<organism evidence="7 8">
    <name type="scientific">Methylobacterium nodulans (strain LMG 21967 / CNCM I-2342 / ORS 2060)</name>
    <dbReference type="NCBI Taxonomy" id="460265"/>
    <lineage>
        <taxon>Bacteria</taxon>
        <taxon>Pseudomonadati</taxon>
        <taxon>Pseudomonadota</taxon>
        <taxon>Alphaproteobacteria</taxon>
        <taxon>Hyphomicrobiales</taxon>
        <taxon>Methylobacteriaceae</taxon>
        <taxon>Methylobacterium</taxon>
    </lineage>
</organism>
<dbReference type="eggNOG" id="COG2197">
    <property type="taxonomic scope" value="Bacteria"/>
</dbReference>
<dbReference type="CDD" id="cd17535">
    <property type="entry name" value="REC_NarL-like"/>
    <property type="match status" value="1"/>
</dbReference>
<keyword evidence="1 3" id="KW-0597">Phosphoprotein</keyword>
<dbReference type="AlphaFoldDB" id="B8IJA2"/>
<accession>B8IJA2</accession>
<dbReference type="PANTHER" id="PTHR45566">
    <property type="entry name" value="HTH-TYPE TRANSCRIPTIONAL REGULATOR YHJB-RELATED"/>
    <property type="match status" value="1"/>
</dbReference>
<feature type="domain" description="Response regulatory" evidence="6">
    <location>
        <begin position="27"/>
        <end position="145"/>
    </location>
</feature>
<dbReference type="EMBL" id="CP001349">
    <property type="protein sequence ID" value="ACL56117.1"/>
    <property type="molecule type" value="Genomic_DNA"/>
</dbReference>
<proteinExistence type="predicted"/>
<dbReference type="SMART" id="SM00421">
    <property type="entry name" value="HTH_LUXR"/>
    <property type="match status" value="1"/>
</dbReference>
<feature type="domain" description="HTH luxR-type" evidence="5">
    <location>
        <begin position="178"/>
        <end position="243"/>
    </location>
</feature>
<dbReference type="Proteomes" id="UP000008207">
    <property type="component" value="Chromosome"/>
</dbReference>
<evidence type="ECO:0000259" key="6">
    <source>
        <dbReference type="PROSITE" id="PS50110"/>
    </source>
</evidence>
<dbReference type="KEGG" id="mno:Mnod_1110"/>
<dbReference type="GO" id="GO:0003677">
    <property type="term" value="F:DNA binding"/>
    <property type="evidence" value="ECO:0007669"/>
    <property type="project" value="UniProtKB-KW"/>
</dbReference>
<gene>
    <name evidence="7" type="ordered locus">Mnod_1110</name>
</gene>
<reference evidence="7 8" key="1">
    <citation type="submission" date="2009-01" db="EMBL/GenBank/DDBJ databases">
        <title>Complete sequence of chromosome of Methylobacterium nodulans ORS 2060.</title>
        <authorList>
            <consortium name="US DOE Joint Genome Institute"/>
            <person name="Lucas S."/>
            <person name="Copeland A."/>
            <person name="Lapidus A."/>
            <person name="Glavina del Rio T."/>
            <person name="Dalin E."/>
            <person name="Tice H."/>
            <person name="Bruce D."/>
            <person name="Goodwin L."/>
            <person name="Pitluck S."/>
            <person name="Sims D."/>
            <person name="Brettin T."/>
            <person name="Detter J.C."/>
            <person name="Han C."/>
            <person name="Larimer F."/>
            <person name="Land M."/>
            <person name="Hauser L."/>
            <person name="Kyrpides N."/>
            <person name="Ivanova N."/>
            <person name="Marx C.J."/>
            <person name="Richardson P."/>
        </authorList>
    </citation>
    <scope>NUCLEOTIDE SEQUENCE [LARGE SCALE GENOMIC DNA]</scope>
    <source>
        <strain evidence="8">LMG 21967 / CNCM I-2342 / ORS 2060</strain>
    </source>
</reference>
<dbReference type="InterPro" id="IPR058245">
    <property type="entry name" value="NreC/VraR/RcsB-like_REC"/>
</dbReference>
<dbReference type="STRING" id="460265.Mnod_1110"/>
<dbReference type="GO" id="GO:0006355">
    <property type="term" value="P:regulation of DNA-templated transcription"/>
    <property type="evidence" value="ECO:0007669"/>
    <property type="project" value="InterPro"/>
</dbReference>
<dbReference type="HOGENOM" id="CLU_000445_90_8_5"/>
<dbReference type="Gene3D" id="3.40.50.2300">
    <property type="match status" value="1"/>
</dbReference>
<evidence type="ECO:0000313" key="8">
    <source>
        <dbReference type="Proteomes" id="UP000008207"/>
    </source>
</evidence>
<evidence type="ECO:0000256" key="3">
    <source>
        <dbReference type="PROSITE-ProRule" id="PRU00169"/>
    </source>
</evidence>
<dbReference type="InterPro" id="IPR011006">
    <property type="entry name" value="CheY-like_superfamily"/>
</dbReference>
<evidence type="ECO:0000313" key="7">
    <source>
        <dbReference type="EMBL" id="ACL56117.1"/>
    </source>
</evidence>
<dbReference type="InterPro" id="IPR016032">
    <property type="entry name" value="Sig_transdc_resp-reg_C-effctor"/>
</dbReference>
<feature type="modified residue" description="4-aspartylphosphate" evidence="3">
    <location>
        <position position="80"/>
    </location>
</feature>
<dbReference type="SUPFAM" id="SSF52172">
    <property type="entry name" value="CheY-like"/>
    <property type="match status" value="1"/>
</dbReference>
<keyword evidence="2" id="KW-0238">DNA-binding</keyword>
<protein>
    <submittedName>
        <fullName evidence="7">Two component transcriptional regulator, LuxR family</fullName>
    </submittedName>
</protein>
<dbReference type="CDD" id="cd06170">
    <property type="entry name" value="LuxR_C_like"/>
    <property type="match status" value="1"/>
</dbReference>
<dbReference type="PROSITE" id="PS50043">
    <property type="entry name" value="HTH_LUXR_2"/>
    <property type="match status" value="1"/>
</dbReference>
<dbReference type="InterPro" id="IPR051015">
    <property type="entry name" value="EvgA-like"/>
</dbReference>
<dbReference type="InterPro" id="IPR000792">
    <property type="entry name" value="Tscrpt_reg_LuxR_C"/>
</dbReference>
<evidence type="ECO:0000256" key="4">
    <source>
        <dbReference type="SAM" id="MobiDB-lite"/>
    </source>
</evidence>
<dbReference type="Gene3D" id="1.10.10.10">
    <property type="entry name" value="Winged helix-like DNA-binding domain superfamily/Winged helix DNA-binding domain"/>
    <property type="match status" value="1"/>
</dbReference>
<dbReference type="SMART" id="SM00448">
    <property type="entry name" value="REC"/>
    <property type="match status" value="1"/>
</dbReference>
<dbReference type="PROSITE" id="PS50110">
    <property type="entry name" value="RESPONSE_REGULATORY"/>
    <property type="match status" value="1"/>
</dbReference>
<name>B8IJA2_METNO</name>
<dbReference type="SUPFAM" id="SSF46894">
    <property type="entry name" value="C-terminal effector domain of the bipartite response regulators"/>
    <property type="match status" value="1"/>
</dbReference>
<dbReference type="GO" id="GO:0000160">
    <property type="term" value="P:phosphorelay signal transduction system"/>
    <property type="evidence" value="ECO:0007669"/>
    <property type="project" value="InterPro"/>
</dbReference>
<feature type="region of interest" description="Disordered" evidence="4">
    <location>
        <begin position="161"/>
        <end position="181"/>
    </location>
</feature>
<evidence type="ECO:0000259" key="5">
    <source>
        <dbReference type="PROSITE" id="PS50043"/>
    </source>
</evidence>